<name>A0A1J4JK00_9EUKA</name>
<dbReference type="Pfam" id="PF10416">
    <property type="entry name" value="IBD"/>
    <property type="match status" value="1"/>
</dbReference>
<keyword evidence="4" id="KW-1185">Reference proteome</keyword>
<dbReference type="AlphaFoldDB" id="A0A1J4JK00"/>
<feature type="region of interest" description="Disordered" evidence="1">
    <location>
        <begin position="223"/>
        <end position="293"/>
    </location>
</feature>
<feature type="compositionally biased region" description="Low complexity" evidence="1">
    <location>
        <begin position="232"/>
        <end position="292"/>
    </location>
</feature>
<protein>
    <recommendedName>
        <fullName evidence="2">Initiator binding domain-containing protein</fullName>
    </recommendedName>
</protein>
<evidence type="ECO:0000313" key="4">
    <source>
        <dbReference type="Proteomes" id="UP000179807"/>
    </source>
</evidence>
<accession>A0A1J4JK00</accession>
<reference evidence="3" key="1">
    <citation type="submission" date="2016-10" db="EMBL/GenBank/DDBJ databases">
        <authorList>
            <person name="Benchimol M."/>
            <person name="Almeida L.G."/>
            <person name="Vasconcelos A.T."/>
            <person name="Perreira-Neves A."/>
            <person name="Rosa I.A."/>
            <person name="Tasca T."/>
            <person name="Bogo M.R."/>
            <person name="de Souza W."/>
        </authorList>
    </citation>
    <scope>NUCLEOTIDE SEQUENCE [LARGE SCALE GENOMIC DNA]</scope>
    <source>
        <strain evidence="3">K</strain>
    </source>
</reference>
<dbReference type="Proteomes" id="UP000179807">
    <property type="component" value="Unassembled WGS sequence"/>
</dbReference>
<feature type="domain" description="Initiator binding" evidence="2">
    <location>
        <begin position="56"/>
        <end position="178"/>
    </location>
</feature>
<gene>
    <name evidence="3" type="ORF">TRFO_08449</name>
</gene>
<sequence>MITKCMAPYVFQNKPPLPFNNHNHPLCNMVPASNNLGNANNGGIVDTVKLLPIEERAQYKMLIDSISNDVQRARRHSGLSEFVKHITLVHRFVSQGNSNDSLRGIVCGVEFGRGFILVNTDRLKKVLYRSKSCMNGCFQRLGYDVMRPSHDLVCLFTRLLPNVNPEFFAIRQWCVRLVTDQCTLCFLSNMPESIASNFEVHRIPTQRAGAANAVNTANQGYSSITNDENSLNTTTAINDNINGNNSSNTTSMANSPASPPSNSAQSSQNQSQIQSPTSPLSRQNRSQTSSQTCTEINSPINAAVGTAVNTPQCYEEAATFGAINGTTSFASTSLYGVNLANLPSMRNLGFIPTSTSNTNSPNTSLNTNSIGSTCGSIAGDAAAGVSGDVAAGVGVLNVNLTTTNMNGFNSIGGSLLMAAAPQKSAQDPQTTTIVNGQAQASIESPPSLTVYNKSDPPPYSFMFDVRSLLNH</sequence>
<evidence type="ECO:0000313" key="3">
    <source>
        <dbReference type="EMBL" id="OHS99486.1"/>
    </source>
</evidence>
<organism evidence="3 4">
    <name type="scientific">Tritrichomonas foetus</name>
    <dbReference type="NCBI Taxonomy" id="1144522"/>
    <lineage>
        <taxon>Eukaryota</taxon>
        <taxon>Metamonada</taxon>
        <taxon>Parabasalia</taxon>
        <taxon>Tritrichomonadida</taxon>
        <taxon>Tritrichomonadidae</taxon>
        <taxon>Tritrichomonas</taxon>
    </lineage>
</organism>
<dbReference type="VEuPathDB" id="TrichDB:TRFO_08449"/>
<dbReference type="RefSeq" id="XP_068352623.1">
    <property type="nucleotide sequence ID" value="XM_068494289.1"/>
</dbReference>
<evidence type="ECO:0000256" key="1">
    <source>
        <dbReference type="SAM" id="MobiDB-lite"/>
    </source>
</evidence>
<dbReference type="GeneID" id="94828993"/>
<comment type="caution">
    <text evidence="3">The sequence shown here is derived from an EMBL/GenBank/DDBJ whole genome shotgun (WGS) entry which is preliminary data.</text>
</comment>
<dbReference type="EMBL" id="MLAK01001004">
    <property type="protein sequence ID" value="OHS99486.1"/>
    <property type="molecule type" value="Genomic_DNA"/>
</dbReference>
<proteinExistence type="predicted"/>
<dbReference type="InterPro" id="IPR018845">
    <property type="entry name" value="Initiator-bd"/>
</dbReference>
<evidence type="ECO:0000259" key="2">
    <source>
        <dbReference type="Pfam" id="PF10416"/>
    </source>
</evidence>
<dbReference type="OrthoDB" id="10481364at2759"/>